<feature type="transmembrane region" description="Helical" evidence="5">
    <location>
        <begin position="41"/>
        <end position="58"/>
    </location>
</feature>
<organism evidence="7 8">
    <name type="scientific">Polyplax serrata</name>
    <name type="common">Common mouse louse</name>
    <dbReference type="NCBI Taxonomy" id="468196"/>
    <lineage>
        <taxon>Eukaryota</taxon>
        <taxon>Metazoa</taxon>
        <taxon>Ecdysozoa</taxon>
        <taxon>Arthropoda</taxon>
        <taxon>Hexapoda</taxon>
        <taxon>Insecta</taxon>
        <taxon>Pterygota</taxon>
        <taxon>Neoptera</taxon>
        <taxon>Paraneoptera</taxon>
        <taxon>Psocodea</taxon>
        <taxon>Troctomorpha</taxon>
        <taxon>Phthiraptera</taxon>
        <taxon>Anoplura</taxon>
        <taxon>Polyplacidae</taxon>
        <taxon>Polyplax</taxon>
    </lineage>
</organism>
<feature type="transmembrane region" description="Helical" evidence="5">
    <location>
        <begin position="134"/>
        <end position="150"/>
    </location>
</feature>
<comment type="caution">
    <text evidence="7">The sequence shown here is derived from an EMBL/GenBank/DDBJ whole genome shotgun (WGS) entry which is preliminary data.</text>
</comment>
<dbReference type="AlphaFoldDB" id="A0AAN8S3G9"/>
<proteinExistence type="predicted"/>
<evidence type="ECO:0000259" key="6">
    <source>
        <dbReference type="Pfam" id="PF24456"/>
    </source>
</evidence>
<dbReference type="PANTHER" id="PTHR20952:SF0">
    <property type="entry name" value="ADP-RIBOSYLATION FACTOR-LIKE PROTEIN 6-INTERACTING PROTEIN 1"/>
    <property type="match status" value="1"/>
</dbReference>
<dbReference type="GO" id="GO:0016020">
    <property type="term" value="C:membrane"/>
    <property type="evidence" value="ECO:0007669"/>
    <property type="project" value="UniProtKB-SubCell"/>
</dbReference>
<evidence type="ECO:0000256" key="1">
    <source>
        <dbReference type="ARBA" id="ARBA00004141"/>
    </source>
</evidence>
<evidence type="ECO:0000313" key="7">
    <source>
        <dbReference type="EMBL" id="KAK6625975.1"/>
    </source>
</evidence>
<accession>A0AAN8S3G9</accession>
<name>A0AAN8S3G9_POLSC</name>
<dbReference type="Pfam" id="PF24456">
    <property type="entry name" value="RHD_RETREG1-3"/>
    <property type="match status" value="1"/>
</dbReference>
<feature type="transmembrane region" description="Helical" evidence="5">
    <location>
        <begin position="64"/>
        <end position="82"/>
    </location>
</feature>
<dbReference type="InterPro" id="IPR057282">
    <property type="entry name" value="RETREG1-3-like_RHD"/>
</dbReference>
<dbReference type="EMBL" id="JAWJWE010000037">
    <property type="protein sequence ID" value="KAK6625975.1"/>
    <property type="molecule type" value="Genomic_DNA"/>
</dbReference>
<dbReference type="Proteomes" id="UP001372834">
    <property type="component" value="Unassembled WGS sequence"/>
</dbReference>
<evidence type="ECO:0000313" key="8">
    <source>
        <dbReference type="Proteomes" id="UP001372834"/>
    </source>
</evidence>
<comment type="subcellular location">
    <subcellularLocation>
        <location evidence="1">Membrane</location>
        <topology evidence="1">Multi-pass membrane protein</topology>
    </subcellularLocation>
</comment>
<keyword evidence="4 5" id="KW-0472">Membrane</keyword>
<gene>
    <name evidence="7" type="ORF">RUM43_006274</name>
</gene>
<reference evidence="7 8" key="1">
    <citation type="submission" date="2023-10" db="EMBL/GenBank/DDBJ databases">
        <title>Genomes of two closely related lineages of the louse Polyplax serrata with different host specificities.</title>
        <authorList>
            <person name="Martinu J."/>
            <person name="Tarabai H."/>
            <person name="Stefka J."/>
            <person name="Hypsa V."/>
        </authorList>
    </citation>
    <scope>NUCLEOTIDE SEQUENCE [LARGE SCALE GENOMIC DNA]</scope>
    <source>
        <strain evidence="7">HR10_N</strain>
    </source>
</reference>
<dbReference type="InterPro" id="IPR052114">
    <property type="entry name" value="ER_autophagy_membrane_reg"/>
</dbReference>
<keyword evidence="3 5" id="KW-1133">Transmembrane helix</keyword>
<feature type="domain" description="RETREG1-3/ARL6IP-like N-terminal reticulon-homology" evidence="6">
    <location>
        <begin position="24"/>
        <end position="180"/>
    </location>
</feature>
<keyword evidence="2 5" id="KW-0812">Transmembrane</keyword>
<evidence type="ECO:0000256" key="2">
    <source>
        <dbReference type="ARBA" id="ARBA00022692"/>
    </source>
</evidence>
<evidence type="ECO:0000256" key="4">
    <source>
        <dbReference type="ARBA" id="ARBA00023136"/>
    </source>
</evidence>
<dbReference type="GO" id="GO:0005783">
    <property type="term" value="C:endoplasmic reticulum"/>
    <property type="evidence" value="ECO:0007669"/>
    <property type="project" value="UniProtKB-ARBA"/>
</dbReference>
<evidence type="ECO:0000256" key="3">
    <source>
        <dbReference type="ARBA" id="ARBA00022989"/>
    </source>
</evidence>
<dbReference type="PANTHER" id="PTHR20952">
    <property type="entry name" value="ADP-RIBOSYLATION-LIKE FACTOR 6-INTERACTING PROTEIN"/>
    <property type="match status" value="1"/>
</dbReference>
<evidence type="ECO:0000256" key="5">
    <source>
        <dbReference type="SAM" id="Phobius"/>
    </source>
</evidence>
<sequence>MAEHLSVNEIEKEAKKLKRDLESWREVILPLNSVLLWEENAYLGILIGTTTLVFLLLWQLNPSILSMLSFFGIIVTVIDYLVPTLTLHFCHPEKWTSTKERKLEAICTSLASNKIKLTSFIKSFYQMRKESPKRYYAIVIMTLFCLSWIGNSINNLFLTYLAVTSILLLPGIQQRGLIDQYKGCIYSMVKNKIGCPENVKSD</sequence>
<protein>
    <recommendedName>
        <fullName evidence="6">RETREG1-3/ARL6IP-like N-terminal reticulon-homology domain-containing protein</fullName>
    </recommendedName>
</protein>